<protein>
    <submittedName>
        <fullName evidence="2">Peptidase, M23/M37 family protein</fullName>
    </submittedName>
</protein>
<evidence type="ECO:0000313" key="2">
    <source>
        <dbReference type="EMBL" id="EWH11326.1"/>
    </source>
</evidence>
<dbReference type="CDD" id="cd12797">
    <property type="entry name" value="M23_peptidase"/>
    <property type="match status" value="1"/>
</dbReference>
<feature type="domain" description="M23ase beta-sheet core" evidence="1">
    <location>
        <begin position="175"/>
        <end position="270"/>
    </location>
</feature>
<dbReference type="eggNOG" id="COG0739">
    <property type="taxonomic scope" value="Bacteria"/>
</dbReference>
<proteinExistence type="predicted"/>
<sequence length="280" mass="31047">MRYFRLIFAFITIIVTSLPLAALASYVVESQALAQGGFIKGKFNGCVEVTVVDGDKKYVGKCTPQGNFLVGFGRDAQVVQKIIFSFADKQDYMAVVELEQRQYKTDRVNGVPQKTVSPPKEVLDRIKGENEQIWLARNKHTDSFDFLSEFIWPAKGRISGVYGSQRIFNGVPKRPHFGLDVAAPKGTPVVAPASGIIRLAHKDMFYSGGTIILDHGYGITSTFIHLSKLDVIEGQQVKQGEKIGEIGKSGRATGNHLDWRINWKNVRLDPAFWVKAGGNE</sequence>
<dbReference type="InterPro" id="IPR050570">
    <property type="entry name" value="Cell_wall_metabolism_enzyme"/>
</dbReference>
<dbReference type="RefSeq" id="WP_035013376.1">
    <property type="nucleotide sequence ID" value="NZ_ARZY01000005.1"/>
</dbReference>
<organism evidence="2 3">
    <name type="scientific">Catenovulum agarivorans DS-2</name>
    <dbReference type="NCBI Taxonomy" id="1328313"/>
    <lineage>
        <taxon>Bacteria</taxon>
        <taxon>Pseudomonadati</taxon>
        <taxon>Pseudomonadota</taxon>
        <taxon>Gammaproteobacteria</taxon>
        <taxon>Alteromonadales</taxon>
        <taxon>Alteromonadaceae</taxon>
        <taxon>Catenovulum</taxon>
    </lineage>
</organism>
<dbReference type="InterPro" id="IPR011055">
    <property type="entry name" value="Dup_hybrid_motif"/>
</dbReference>
<dbReference type="EMBL" id="ARZY01000005">
    <property type="protein sequence ID" value="EWH11326.1"/>
    <property type="molecule type" value="Genomic_DNA"/>
</dbReference>
<dbReference type="Gene3D" id="2.70.70.10">
    <property type="entry name" value="Glucose Permease (Domain IIA)"/>
    <property type="match status" value="1"/>
</dbReference>
<evidence type="ECO:0000313" key="3">
    <source>
        <dbReference type="Proteomes" id="UP000019276"/>
    </source>
</evidence>
<dbReference type="OrthoDB" id="9805070at2"/>
<dbReference type="PATRIC" id="fig|1328313.3.peg.849"/>
<dbReference type="STRING" id="1328313.DS2_04105"/>
<dbReference type="FunFam" id="2.70.70.10:FF:000019">
    <property type="entry name" value="M23 family peptidase"/>
    <property type="match status" value="1"/>
</dbReference>
<name>W7QHG9_9ALTE</name>
<reference evidence="2 3" key="1">
    <citation type="journal article" date="2014" name="Genome Announc.">
        <title>Draft Genome Sequence of the Agar-Degrading Bacterium Catenovulum sp. Strain DS-2, Isolated from Intestines of Haliotis diversicolor.</title>
        <authorList>
            <person name="Shan D."/>
            <person name="Li X."/>
            <person name="Gu Z."/>
            <person name="Wei G."/>
            <person name="Gao Z."/>
            <person name="Shao Z."/>
        </authorList>
    </citation>
    <scope>NUCLEOTIDE SEQUENCE [LARGE SCALE GENOMIC DNA]</scope>
    <source>
        <strain evidence="2 3">DS-2</strain>
    </source>
</reference>
<dbReference type="SUPFAM" id="SSF51261">
    <property type="entry name" value="Duplicated hybrid motif"/>
    <property type="match status" value="1"/>
</dbReference>
<evidence type="ECO:0000259" key="1">
    <source>
        <dbReference type="Pfam" id="PF01551"/>
    </source>
</evidence>
<gene>
    <name evidence="2" type="ORF">DS2_04105</name>
</gene>
<dbReference type="PANTHER" id="PTHR21666">
    <property type="entry name" value="PEPTIDASE-RELATED"/>
    <property type="match status" value="1"/>
</dbReference>
<dbReference type="GO" id="GO:0004222">
    <property type="term" value="F:metalloendopeptidase activity"/>
    <property type="evidence" value="ECO:0007669"/>
    <property type="project" value="TreeGrafter"/>
</dbReference>
<comment type="caution">
    <text evidence="2">The sequence shown here is derived from an EMBL/GenBank/DDBJ whole genome shotgun (WGS) entry which is preliminary data.</text>
</comment>
<dbReference type="Proteomes" id="UP000019276">
    <property type="component" value="Unassembled WGS sequence"/>
</dbReference>
<accession>W7QHG9</accession>
<dbReference type="PANTHER" id="PTHR21666:SF285">
    <property type="entry name" value="M23 FAMILY METALLOPEPTIDASE"/>
    <property type="match status" value="1"/>
</dbReference>
<keyword evidence="3" id="KW-1185">Reference proteome</keyword>
<dbReference type="AlphaFoldDB" id="W7QHG9"/>
<dbReference type="Pfam" id="PF01551">
    <property type="entry name" value="Peptidase_M23"/>
    <property type="match status" value="1"/>
</dbReference>
<dbReference type="InterPro" id="IPR016047">
    <property type="entry name" value="M23ase_b-sheet_dom"/>
</dbReference>